<dbReference type="AlphaFoldDB" id="S8AGY2"/>
<gene>
    <name evidence="1" type="ORF">H072_5784</name>
</gene>
<accession>S8AGY2</accession>
<sequence>MVQDVYLITRPLGASAHKYENGRFVSSGSSRSSGNTPNLPIVSRFTDKVNHWALKIGYYTHELFTSEDGSGDIIYHRSIWDDDECASIATNMKVGMTFLSDEDIKKHAKQVISDMKGEGKYHEAANNCQEFVHRLGEKIIFNYEESELFNRRSIKGTLYQAAAGVAYTAVELLTHDYSKGPRPGAAGQPNHLWGIFKTIGEAVRKSNNGY</sequence>
<reference evidence="1 2" key="1">
    <citation type="journal article" date="2013" name="PLoS Genet.">
        <title>Genomic mechanisms accounting for the adaptation to parasitism in nematode-trapping fungi.</title>
        <authorList>
            <person name="Meerupati T."/>
            <person name="Andersson K.M."/>
            <person name="Friman E."/>
            <person name="Kumar D."/>
            <person name="Tunlid A."/>
            <person name="Ahren D."/>
        </authorList>
    </citation>
    <scope>NUCLEOTIDE SEQUENCE [LARGE SCALE GENOMIC DNA]</scope>
    <source>
        <strain evidence="1 2">CBS 200.50</strain>
    </source>
</reference>
<organism evidence="1 2">
    <name type="scientific">Dactylellina haptotyla (strain CBS 200.50)</name>
    <name type="common">Nematode-trapping fungus</name>
    <name type="synonym">Monacrosporium haptotylum</name>
    <dbReference type="NCBI Taxonomy" id="1284197"/>
    <lineage>
        <taxon>Eukaryota</taxon>
        <taxon>Fungi</taxon>
        <taxon>Dikarya</taxon>
        <taxon>Ascomycota</taxon>
        <taxon>Pezizomycotina</taxon>
        <taxon>Orbiliomycetes</taxon>
        <taxon>Orbiliales</taxon>
        <taxon>Orbiliaceae</taxon>
        <taxon>Dactylellina</taxon>
    </lineage>
</organism>
<proteinExistence type="predicted"/>
<evidence type="ECO:0000313" key="2">
    <source>
        <dbReference type="Proteomes" id="UP000015100"/>
    </source>
</evidence>
<dbReference type="EMBL" id="AQGS01000405">
    <property type="protein sequence ID" value="EPS40391.1"/>
    <property type="molecule type" value="Genomic_DNA"/>
</dbReference>
<name>S8AGY2_DACHA</name>
<dbReference type="Proteomes" id="UP000015100">
    <property type="component" value="Unassembled WGS sequence"/>
</dbReference>
<comment type="caution">
    <text evidence="1">The sequence shown here is derived from an EMBL/GenBank/DDBJ whole genome shotgun (WGS) entry which is preliminary data.</text>
</comment>
<keyword evidence="2" id="KW-1185">Reference proteome</keyword>
<protein>
    <submittedName>
        <fullName evidence="1">Uncharacterized protein</fullName>
    </submittedName>
</protein>
<reference evidence="2" key="2">
    <citation type="submission" date="2013-04" db="EMBL/GenBank/DDBJ databases">
        <title>Genomic mechanisms accounting for the adaptation to parasitism in nematode-trapping fungi.</title>
        <authorList>
            <person name="Ahren D.G."/>
        </authorList>
    </citation>
    <scope>NUCLEOTIDE SEQUENCE [LARGE SCALE GENOMIC DNA]</scope>
    <source>
        <strain evidence="2">CBS 200.50</strain>
    </source>
</reference>
<dbReference type="HOGENOM" id="CLU_1310074_0_0_1"/>
<evidence type="ECO:0000313" key="1">
    <source>
        <dbReference type="EMBL" id="EPS40391.1"/>
    </source>
</evidence>